<dbReference type="Proteomes" id="UP000230557">
    <property type="component" value="Unassembled WGS sequence"/>
</dbReference>
<gene>
    <name evidence="2" type="ORF">COT91_01940</name>
</gene>
<feature type="transmembrane region" description="Helical" evidence="1">
    <location>
        <begin position="147"/>
        <end position="169"/>
    </location>
</feature>
<proteinExistence type="predicted"/>
<accession>A0A2H0VGA0</accession>
<evidence type="ECO:0000313" key="2">
    <source>
        <dbReference type="EMBL" id="PIR97330.1"/>
    </source>
</evidence>
<feature type="transmembrane region" description="Helical" evidence="1">
    <location>
        <begin position="14"/>
        <end position="32"/>
    </location>
</feature>
<sequence>MKQNFIAYRKKRDWIKLAVVSVVSLYFLRVVINPDGWNFFNYIDLIFHEAGHIIFMPFGDFMTIAGGTILQILIPIVLVFYFFAKRKYFSSVLLLFWVGQNFLEVSVYAGDAIKMQLPLLGGDTSGHDWNNMLFQLGWLKYTDEISLLFQTVGSVIVFVAIYFSIILSVKKDKILQT</sequence>
<reference evidence="3" key="1">
    <citation type="submission" date="2017-09" db="EMBL/GenBank/DDBJ databases">
        <title>Depth-based differentiation of microbial function through sediment-hosted aquifers and enrichment of novel symbionts in the deep terrestrial subsurface.</title>
        <authorList>
            <person name="Probst A.J."/>
            <person name="Ladd B."/>
            <person name="Jarett J.K."/>
            <person name="Geller-Mcgrath D.E."/>
            <person name="Sieber C.M.K."/>
            <person name="Emerson J.B."/>
            <person name="Anantharaman K."/>
            <person name="Thomas B.C."/>
            <person name="Malmstrom R."/>
            <person name="Stieglmeier M."/>
            <person name="Klingl A."/>
            <person name="Woyke T."/>
            <person name="Ryan C.M."/>
            <person name="Banfield J.F."/>
        </authorList>
    </citation>
    <scope>NUCLEOTIDE SEQUENCE [LARGE SCALE GENOMIC DNA]</scope>
</reference>
<feature type="transmembrane region" description="Helical" evidence="1">
    <location>
        <begin position="91"/>
        <end position="110"/>
    </location>
</feature>
<dbReference type="AlphaFoldDB" id="A0A2H0VGA0"/>
<keyword evidence="1" id="KW-0472">Membrane</keyword>
<comment type="caution">
    <text evidence="2">The sequence shown here is derived from an EMBL/GenBank/DDBJ whole genome shotgun (WGS) entry which is preliminary data.</text>
</comment>
<keyword evidence="1" id="KW-1133">Transmembrane helix</keyword>
<evidence type="ECO:0000313" key="3">
    <source>
        <dbReference type="Proteomes" id="UP000230557"/>
    </source>
</evidence>
<feature type="transmembrane region" description="Helical" evidence="1">
    <location>
        <begin position="61"/>
        <end position="84"/>
    </location>
</feature>
<dbReference type="EMBL" id="PFAJ01000026">
    <property type="protein sequence ID" value="PIR97330.1"/>
    <property type="molecule type" value="Genomic_DNA"/>
</dbReference>
<organism evidence="2 3">
    <name type="scientific">Candidatus Doudnabacteria bacterium CG10_big_fil_rev_8_21_14_0_10_41_10</name>
    <dbReference type="NCBI Taxonomy" id="1974551"/>
    <lineage>
        <taxon>Bacteria</taxon>
        <taxon>Candidatus Doudnaibacteriota</taxon>
    </lineage>
</organism>
<evidence type="ECO:0000256" key="1">
    <source>
        <dbReference type="SAM" id="Phobius"/>
    </source>
</evidence>
<protein>
    <submittedName>
        <fullName evidence="2">Uncharacterized protein</fullName>
    </submittedName>
</protein>
<keyword evidence="1" id="KW-0812">Transmembrane</keyword>
<name>A0A2H0VGA0_9BACT</name>